<protein>
    <recommendedName>
        <fullName evidence="4">UrcA family protein</fullName>
    </recommendedName>
</protein>
<organism evidence="2 3">
    <name type="scientific">Duganella radicis</name>
    <dbReference type="NCBI Taxonomy" id="551988"/>
    <lineage>
        <taxon>Bacteria</taxon>
        <taxon>Pseudomonadati</taxon>
        <taxon>Pseudomonadota</taxon>
        <taxon>Betaproteobacteria</taxon>
        <taxon>Burkholderiales</taxon>
        <taxon>Oxalobacteraceae</taxon>
        <taxon>Telluria group</taxon>
        <taxon>Duganella</taxon>
    </lineage>
</organism>
<reference evidence="2 3" key="1">
    <citation type="submission" date="2019-11" db="EMBL/GenBank/DDBJ databases">
        <title>Type strains purchased from KCTC, JCM and DSMZ.</title>
        <authorList>
            <person name="Lu H."/>
        </authorList>
    </citation>
    <scope>NUCLEOTIDE SEQUENCE [LARGE SCALE GENOMIC DNA]</scope>
    <source>
        <strain evidence="2 3">KCTC 22382</strain>
    </source>
</reference>
<feature type="signal peptide" evidence="1">
    <location>
        <begin position="1"/>
        <end position="21"/>
    </location>
</feature>
<evidence type="ECO:0000313" key="3">
    <source>
        <dbReference type="Proteomes" id="UP000475582"/>
    </source>
</evidence>
<accession>A0A6L6PPR2</accession>
<feature type="chain" id="PRO_5026876216" description="UrcA family protein" evidence="1">
    <location>
        <begin position="22"/>
        <end position="109"/>
    </location>
</feature>
<proteinExistence type="predicted"/>
<keyword evidence="1" id="KW-0732">Signal</keyword>
<comment type="caution">
    <text evidence="2">The sequence shown here is derived from an EMBL/GenBank/DDBJ whole genome shotgun (WGS) entry which is preliminary data.</text>
</comment>
<dbReference type="RefSeq" id="WP_155466994.1">
    <property type="nucleotide sequence ID" value="NZ_WNKY01000043.1"/>
</dbReference>
<dbReference type="EMBL" id="WNKY01000043">
    <property type="protein sequence ID" value="MTV40902.1"/>
    <property type="molecule type" value="Genomic_DNA"/>
</dbReference>
<gene>
    <name evidence="2" type="ORF">GM676_25390</name>
</gene>
<evidence type="ECO:0008006" key="4">
    <source>
        <dbReference type="Google" id="ProtNLM"/>
    </source>
</evidence>
<dbReference type="OrthoDB" id="8777848at2"/>
<keyword evidence="3" id="KW-1185">Reference proteome</keyword>
<name>A0A6L6PPR2_9BURK</name>
<evidence type="ECO:0000256" key="1">
    <source>
        <dbReference type="SAM" id="SignalP"/>
    </source>
</evidence>
<dbReference type="AlphaFoldDB" id="A0A6L6PPR2"/>
<sequence length="109" mass="11990">MVRHIVTGVMMACAAWGTAHAQDTTPPQNAQLQRQEIARGEPTRWSQPDITRAQQVHTLRKEIGAALAEARQACRQGPAAERGPCLKEAQATYQHDMANLPQLLAQSHD</sequence>
<dbReference type="Proteomes" id="UP000475582">
    <property type="component" value="Unassembled WGS sequence"/>
</dbReference>
<evidence type="ECO:0000313" key="2">
    <source>
        <dbReference type="EMBL" id="MTV40902.1"/>
    </source>
</evidence>